<sequence>MDIAVLDRQTLEWEGDADFSPLEKLGNVRYCRIESEEDIISSCRGCTAILCNKILITKKVLSALPEVRYVGIFATGYNNVDLDAARELNVRVTNVPGYSGAAVAQLTMAFILHFFSKVGVYDAAVRRGEWAAQKNFSYFPYPIEEVQGKTLGIFGFGDIGKRVAKAASALGMKVIVHTRTVPENCPYEIVGKSELFSRSDVLTLHAPLTRETQNAVNAKTLALMKKHAVLINTARGGLVDEEALFEALKSKKLRAAALDVLQKEPPENCPLIGLENCVVTPHVAWAAAQTRNRLVIAAADNLRAFIEGKEQNKIV</sequence>
<name>A0A9D1MLF4_9FIRM</name>
<dbReference type="FunFam" id="3.40.50.720:FF:000203">
    <property type="entry name" value="D-3-phosphoglycerate dehydrogenase (SerA)"/>
    <property type="match status" value="1"/>
</dbReference>
<dbReference type="InterPro" id="IPR050418">
    <property type="entry name" value="D-iso_2-hydroxyacid_DH_PdxB"/>
</dbReference>
<evidence type="ECO:0000259" key="5">
    <source>
        <dbReference type="Pfam" id="PF00389"/>
    </source>
</evidence>
<dbReference type="Pfam" id="PF02826">
    <property type="entry name" value="2-Hacid_dh_C"/>
    <property type="match status" value="1"/>
</dbReference>
<dbReference type="AlphaFoldDB" id="A0A9D1MLF4"/>
<evidence type="ECO:0000313" key="7">
    <source>
        <dbReference type="EMBL" id="HIU62665.1"/>
    </source>
</evidence>
<evidence type="ECO:0000256" key="2">
    <source>
        <dbReference type="ARBA" id="ARBA00023002"/>
    </source>
</evidence>
<keyword evidence="2 4" id="KW-0560">Oxidoreductase</keyword>
<feature type="domain" description="D-isomer specific 2-hydroxyacid dehydrogenase NAD-binding" evidence="6">
    <location>
        <begin position="108"/>
        <end position="284"/>
    </location>
</feature>
<dbReference type="GO" id="GO:0016616">
    <property type="term" value="F:oxidoreductase activity, acting on the CH-OH group of donors, NAD or NADP as acceptor"/>
    <property type="evidence" value="ECO:0007669"/>
    <property type="project" value="InterPro"/>
</dbReference>
<dbReference type="SUPFAM" id="SSF51735">
    <property type="entry name" value="NAD(P)-binding Rossmann-fold domains"/>
    <property type="match status" value="1"/>
</dbReference>
<feature type="domain" description="D-isomer specific 2-hydroxyacid dehydrogenase catalytic" evidence="5">
    <location>
        <begin position="20"/>
        <end position="314"/>
    </location>
</feature>
<reference evidence="7" key="1">
    <citation type="submission" date="2020-10" db="EMBL/GenBank/DDBJ databases">
        <authorList>
            <person name="Gilroy R."/>
        </authorList>
    </citation>
    <scope>NUCLEOTIDE SEQUENCE</scope>
    <source>
        <strain evidence="7">9366</strain>
    </source>
</reference>
<dbReference type="SUPFAM" id="SSF52283">
    <property type="entry name" value="Formate/glycerate dehydrogenase catalytic domain-like"/>
    <property type="match status" value="1"/>
</dbReference>
<dbReference type="InterPro" id="IPR006140">
    <property type="entry name" value="D-isomer_DH_NAD-bd"/>
</dbReference>
<dbReference type="Proteomes" id="UP000824145">
    <property type="component" value="Unassembled WGS sequence"/>
</dbReference>
<dbReference type="InterPro" id="IPR036291">
    <property type="entry name" value="NAD(P)-bd_dom_sf"/>
</dbReference>
<keyword evidence="3" id="KW-0520">NAD</keyword>
<dbReference type="PANTHER" id="PTHR43761">
    <property type="entry name" value="D-ISOMER SPECIFIC 2-HYDROXYACID DEHYDROGENASE FAMILY PROTEIN (AFU_ORTHOLOGUE AFUA_1G13630)"/>
    <property type="match status" value="1"/>
</dbReference>
<proteinExistence type="inferred from homology"/>
<dbReference type="GO" id="GO:0051287">
    <property type="term" value="F:NAD binding"/>
    <property type="evidence" value="ECO:0007669"/>
    <property type="project" value="InterPro"/>
</dbReference>
<evidence type="ECO:0000256" key="1">
    <source>
        <dbReference type="ARBA" id="ARBA00005854"/>
    </source>
</evidence>
<dbReference type="Gene3D" id="3.40.50.720">
    <property type="entry name" value="NAD(P)-binding Rossmann-like Domain"/>
    <property type="match status" value="2"/>
</dbReference>
<dbReference type="EMBL" id="DVNJ01000015">
    <property type="protein sequence ID" value="HIU62665.1"/>
    <property type="molecule type" value="Genomic_DNA"/>
</dbReference>
<evidence type="ECO:0000256" key="3">
    <source>
        <dbReference type="ARBA" id="ARBA00023027"/>
    </source>
</evidence>
<evidence type="ECO:0000256" key="4">
    <source>
        <dbReference type="RuleBase" id="RU003719"/>
    </source>
</evidence>
<comment type="similarity">
    <text evidence="1 4">Belongs to the D-isomer specific 2-hydroxyacid dehydrogenase family.</text>
</comment>
<evidence type="ECO:0000259" key="6">
    <source>
        <dbReference type="Pfam" id="PF02826"/>
    </source>
</evidence>
<evidence type="ECO:0000313" key="8">
    <source>
        <dbReference type="Proteomes" id="UP000824145"/>
    </source>
</evidence>
<comment type="caution">
    <text evidence="7">The sequence shown here is derived from an EMBL/GenBank/DDBJ whole genome shotgun (WGS) entry which is preliminary data.</text>
</comment>
<dbReference type="PANTHER" id="PTHR43761:SF1">
    <property type="entry name" value="D-ISOMER SPECIFIC 2-HYDROXYACID DEHYDROGENASE CATALYTIC DOMAIN-CONTAINING PROTEIN-RELATED"/>
    <property type="match status" value="1"/>
</dbReference>
<dbReference type="InterPro" id="IPR006139">
    <property type="entry name" value="D-isomer_2_OHA_DH_cat_dom"/>
</dbReference>
<dbReference type="CDD" id="cd12162">
    <property type="entry name" value="2-Hacid_dh_4"/>
    <property type="match status" value="1"/>
</dbReference>
<reference evidence="7" key="2">
    <citation type="journal article" date="2021" name="PeerJ">
        <title>Extensive microbial diversity within the chicken gut microbiome revealed by metagenomics and culture.</title>
        <authorList>
            <person name="Gilroy R."/>
            <person name="Ravi A."/>
            <person name="Getino M."/>
            <person name="Pursley I."/>
            <person name="Horton D.L."/>
            <person name="Alikhan N.F."/>
            <person name="Baker D."/>
            <person name="Gharbi K."/>
            <person name="Hall N."/>
            <person name="Watson M."/>
            <person name="Adriaenssens E.M."/>
            <person name="Foster-Nyarko E."/>
            <person name="Jarju S."/>
            <person name="Secka A."/>
            <person name="Antonio M."/>
            <person name="Oren A."/>
            <person name="Chaudhuri R.R."/>
            <person name="La Ragione R."/>
            <person name="Hildebrand F."/>
            <person name="Pallen M.J."/>
        </authorList>
    </citation>
    <scope>NUCLEOTIDE SEQUENCE</scope>
    <source>
        <strain evidence="7">9366</strain>
    </source>
</reference>
<gene>
    <name evidence="7" type="ORF">IAB07_02715</name>
</gene>
<organism evidence="7 8">
    <name type="scientific">Candidatus Caccalectryoclostridium excrementigallinarum</name>
    <dbReference type="NCBI Taxonomy" id="2840710"/>
    <lineage>
        <taxon>Bacteria</taxon>
        <taxon>Bacillati</taxon>
        <taxon>Bacillota</taxon>
        <taxon>Clostridia</taxon>
        <taxon>Christensenellales</taxon>
        <taxon>Christensenellaceae</taxon>
        <taxon>Christensenellaceae incertae sedis</taxon>
        <taxon>Candidatus Caccalectryoclostridium</taxon>
    </lineage>
</organism>
<accession>A0A9D1MLF4</accession>
<dbReference type="Pfam" id="PF00389">
    <property type="entry name" value="2-Hacid_dh"/>
    <property type="match status" value="1"/>
</dbReference>
<protein>
    <submittedName>
        <fullName evidence="7">D-2-hydroxyacid dehydrogenase</fullName>
    </submittedName>
</protein>